<protein>
    <submittedName>
        <fullName evidence="4">ROK family protein</fullName>
    </submittedName>
</protein>
<comment type="similarity">
    <text evidence="2">Belongs to the ROK (NagC/XylR) family.</text>
</comment>
<dbReference type="InterPro" id="IPR000600">
    <property type="entry name" value="ROK"/>
</dbReference>
<dbReference type="InterPro" id="IPR036388">
    <property type="entry name" value="WH-like_DNA-bd_sf"/>
</dbReference>
<dbReference type="PANTHER" id="PTHR18964:SF149">
    <property type="entry name" value="BIFUNCTIONAL UDP-N-ACETYLGLUCOSAMINE 2-EPIMERASE_N-ACETYLMANNOSAMINE KINASE"/>
    <property type="match status" value="1"/>
</dbReference>
<dbReference type="Gene3D" id="1.10.10.10">
    <property type="entry name" value="Winged helix-like DNA-binding domain superfamily/Winged helix DNA-binding domain"/>
    <property type="match status" value="1"/>
</dbReference>
<sequence>MKRTGDQAFIKDLNQSIVLNLLRFQGAISRADISRQTGLNKATVSSIIDELISEDYVHEIGHGQSQIGRRPMLLDFNPNVGRVIGLDLGTDYIRVLVLDLCANVLDTFEELLSQPTDADQTMTKMTTMLKTVVASIEPTRLGVLGIGVGVPGLVDAARGMVLNAPNLHWQNVQLKSLLETSYLMSSTLLSSKNHEGK</sequence>
<evidence type="ECO:0000256" key="1">
    <source>
        <dbReference type="ARBA" id="ARBA00002486"/>
    </source>
</evidence>
<keyword evidence="3" id="KW-0119">Carbohydrate metabolism</keyword>
<dbReference type="SUPFAM" id="SSF46785">
    <property type="entry name" value="Winged helix' DNA-binding domain"/>
    <property type="match status" value="1"/>
</dbReference>
<dbReference type="InterPro" id="IPR043129">
    <property type="entry name" value="ATPase_NBD"/>
</dbReference>
<keyword evidence="5" id="KW-1185">Reference proteome</keyword>
<dbReference type="Proteomes" id="UP001597079">
    <property type="component" value="Unassembled WGS sequence"/>
</dbReference>
<dbReference type="SUPFAM" id="SSF53067">
    <property type="entry name" value="Actin-like ATPase domain"/>
    <property type="match status" value="1"/>
</dbReference>
<dbReference type="Gene3D" id="3.30.420.40">
    <property type="match status" value="1"/>
</dbReference>
<evidence type="ECO:0000313" key="4">
    <source>
        <dbReference type="EMBL" id="MFD1673529.1"/>
    </source>
</evidence>
<comment type="function">
    <text evidence="1">Transcriptional repressor of xylose-utilizing enzymes.</text>
</comment>
<dbReference type="InterPro" id="IPR036390">
    <property type="entry name" value="WH_DNA-bd_sf"/>
</dbReference>
<dbReference type="PANTHER" id="PTHR18964">
    <property type="entry name" value="ROK (REPRESSOR, ORF, KINASE) FAMILY"/>
    <property type="match status" value="1"/>
</dbReference>
<proteinExistence type="inferred from homology"/>
<evidence type="ECO:0000256" key="3">
    <source>
        <dbReference type="ARBA" id="ARBA00022629"/>
    </source>
</evidence>
<evidence type="ECO:0000256" key="2">
    <source>
        <dbReference type="ARBA" id="ARBA00006479"/>
    </source>
</evidence>
<reference evidence="5" key="1">
    <citation type="journal article" date="2019" name="Int. J. Syst. Evol. Microbiol.">
        <title>The Global Catalogue of Microorganisms (GCM) 10K type strain sequencing project: providing services to taxonomists for standard genome sequencing and annotation.</title>
        <authorList>
            <consortium name="The Broad Institute Genomics Platform"/>
            <consortium name="The Broad Institute Genome Sequencing Center for Infectious Disease"/>
            <person name="Wu L."/>
            <person name="Ma J."/>
        </authorList>
    </citation>
    <scope>NUCLEOTIDE SEQUENCE [LARGE SCALE GENOMIC DNA]</scope>
    <source>
        <strain evidence="5">CGMCC 1.12286</strain>
    </source>
</reference>
<dbReference type="Pfam" id="PF13412">
    <property type="entry name" value="HTH_24"/>
    <property type="match status" value="1"/>
</dbReference>
<keyword evidence="3" id="KW-0859">Xylose metabolism</keyword>
<accession>A0ABW4JB03</accession>
<comment type="caution">
    <text evidence="4">The sequence shown here is derived from an EMBL/GenBank/DDBJ whole genome shotgun (WGS) entry which is preliminary data.</text>
</comment>
<dbReference type="Pfam" id="PF00480">
    <property type="entry name" value="ROK"/>
    <property type="match status" value="1"/>
</dbReference>
<dbReference type="RefSeq" id="WP_377940960.1">
    <property type="nucleotide sequence ID" value="NZ_JBHUCX010000008.1"/>
</dbReference>
<name>A0ABW4JB03_9BACL</name>
<evidence type="ECO:0000313" key="5">
    <source>
        <dbReference type="Proteomes" id="UP001597079"/>
    </source>
</evidence>
<organism evidence="4 5">
    <name type="scientific">Alicyclobacillus fodiniaquatilis</name>
    <dbReference type="NCBI Taxonomy" id="1661150"/>
    <lineage>
        <taxon>Bacteria</taxon>
        <taxon>Bacillati</taxon>
        <taxon>Bacillota</taxon>
        <taxon>Bacilli</taxon>
        <taxon>Bacillales</taxon>
        <taxon>Alicyclobacillaceae</taxon>
        <taxon>Alicyclobacillus</taxon>
    </lineage>
</organism>
<dbReference type="EMBL" id="JBHUCX010000008">
    <property type="protein sequence ID" value="MFD1673529.1"/>
    <property type="molecule type" value="Genomic_DNA"/>
</dbReference>
<gene>
    <name evidence="4" type="ORF">ACFSB2_02225</name>
</gene>